<dbReference type="InParanoid" id="A0A1Y2FD15"/>
<dbReference type="InterPro" id="IPR032466">
    <property type="entry name" value="Metal_Hydrolase"/>
</dbReference>
<comment type="caution">
    <text evidence="2">The sequence shown here is derived from an EMBL/GenBank/DDBJ whole genome shotgun (WGS) entry which is preliminary data.</text>
</comment>
<proteinExistence type="predicted"/>
<protein>
    <recommendedName>
        <fullName evidence="1">Amidohydrolase-related domain-containing protein</fullName>
    </recommendedName>
</protein>
<reference evidence="2 3" key="1">
    <citation type="submission" date="2016-07" db="EMBL/GenBank/DDBJ databases">
        <title>Pervasive Adenine N6-methylation of Active Genes in Fungi.</title>
        <authorList>
            <consortium name="DOE Joint Genome Institute"/>
            <person name="Mondo S.J."/>
            <person name="Dannebaum R.O."/>
            <person name="Kuo R.C."/>
            <person name="Labutti K."/>
            <person name="Haridas S."/>
            <person name="Kuo A."/>
            <person name="Salamov A."/>
            <person name="Ahrendt S.R."/>
            <person name="Lipzen A."/>
            <person name="Sullivan W."/>
            <person name="Andreopoulos W.B."/>
            <person name="Clum A."/>
            <person name="Lindquist E."/>
            <person name="Daum C."/>
            <person name="Ramamoorthy G.K."/>
            <person name="Gryganskyi A."/>
            <person name="Culley D."/>
            <person name="Magnuson J.K."/>
            <person name="James T.Y."/>
            <person name="O'Malley M.A."/>
            <person name="Stajich J.E."/>
            <person name="Spatafora J.W."/>
            <person name="Visel A."/>
            <person name="Grigoriev I.V."/>
        </authorList>
    </citation>
    <scope>NUCLEOTIDE SEQUENCE [LARGE SCALE GENOMIC DNA]</scope>
    <source>
        <strain evidence="2 3">62-1032</strain>
    </source>
</reference>
<evidence type="ECO:0000313" key="3">
    <source>
        <dbReference type="Proteomes" id="UP000193467"/>
    </source>
</evidence>
<dbReference type="GO" id="GO:0016787">
    <property type="term" value="F:hydrolase activity"/>
    <property type="evidence" value="ECO:0007669"/>
    <property type="project" value="InterPro"/>
</dbReference>
<sequence length="325" mass="37194">MPSLVSTAPNTKAQPRLMPPGSWDTHHHIFDLDRFPLASTRHFTPDSAPLSALEVFHHDLGIDHPALAHGLSFGRDLSSLEFYLEYFEGSARAYGVIELESVTDEELERLYKTGITGIRIDFHLHKCQHDVELQKKFIKAYTERVAGRLSGVQVYSPHPEFWEELTPIVLNSPVPIVLDHFGGLRTPSLVSFLAKTRGSSTTTAFETLSQPGLSAIKALFKSGRLYIKLSAPYRVSEDPTYADMEPLVRELVEANPERVLYGSDWPHTQPFHRRPKDLKPEDTETFVDFDDRAWVERLKGWLTEQQWQLLLVENPRRLFEYTKND</sequence>
<dbReference type="InterPro" id="IPR006680">
    <property type="entry name" value="Amidohydro-rel"/>
</dbReference>
<organism evidence="2 3">
    <name type="scientific">Leucosporidium creatinivorum</name>
    <dbReference type="NCBI Taxonomy" id="106004"/>
    <lineage>
        <taxon>Eukaryota</taxon>
        <taxon>Fungi</taxon>
        <taxon>Dikarya</taxon>
        <taxon>Basidiomycota</taxon>
        <taxon>Pucciniomycotina</taxon>
        <taxon>Microbotryomycetes</taxon>
        <taxon>Leucosporidiales</taxon>
        <taxon>Leucosporidium</taxon>
    </lineage>
</organism>
<dbReference type="PANTHER" id="PTHR35563">
    <property type="entry name" value="BARREL METAL-DEPENDENT HYDROLASE, PUTATIVE (AFU_ORTHOLOGUE AFUA_1G16240)-RELATED"/>
    <property type="match status" value="1"/>
</dbReference>
<gene>
    <name evidence="2" type="ORF">BCR35DRAFT_321341</name>
</gene>
<evidence type="ECO:0000313" key="2">
    <source>
        <dbReference type="EMBL" id="ORY81811.1"/>
    </source>
</evidence>
<accession>A0A1Y2FD15</accession>
<dbReference type="Gene3D" id="3.20.20.140">
    <property type="entry name" value="Metal-dependent hydrolases"/>
    <property type="match status" value="1"/>
</dbReference>
<dbReference type="SUPFAM" id="SSF51556">
    <property type="entry name" value="Metallo-dependent hydrolases"/>
    <property type="match status" value="1"/>
</dbReference>
<dbReference type="PANTHER" id="PTHR35563:SF2">
    <property type="entry name" value="BARREL METAL-DEPENDENT HYDROLASE, PUTATIVE (AFU_ORTHOLOGUE AFUA_1G16240)-RELATED"/>
    <property type="match status" value="1"/>
</dbReference>
<keyword evidence="3" id="KW-1185">Reference proteome</keyword>
<dbReference type="Proteomes" id="UP000193467">
    <property type="component" value="Unassembled WGS sequence"/>
</dbReference>
<name>A0A1Y2FD15_9BASI</name>
<feature type="domain" description="Amidohydrolase-related" evidence="1">
    <location>
        <begin position="23"/>
        <end position="319"/>
    </location>
</feature>
<dbReference type="AlphaFoldDB" id="A0A1Y2FD15"/>
<dbReference type="InterPro" id="IPR052358">
    <property type="entry name" value="Aro_Compnd_Degr_Hydrolases"/>
</dbReference>
<dbReference type="Pfam" id="PF04909">
    <property type="entry name" value="Amidohydro_2"/>
    <property type="match status" value="1"/>
</dbReference>
<dbReference type="EMBL" id="MCGR01000022">
    <property type="protein sequence ID" value="ORY81811.1"/>
    <property type="molecule type" value="Genomic_DNA"/>
</dbReference>
<evidence type="ECO:0000259" key="1">
    <source>
        <dbReference type="Pfam" id="PF04909"/>
    </source>
</evidence>
<dbReference type="OrthoDB" id="2135488at2759"/>